<dbReference type="EMBL" id="CP150886">
    <property type="protein sequence ID" value="WZB88118.1"/>
    <property type="molecule type" value="Genomic_DNA"/>
</dbReference>
<dbReference type="CDD" id="cd02440">
    <property type="entry name" value="AdoMet_MTases"/>
    <property type="match status" value="1"/>
</dbReference>
<dbReference type="GO" id="GO:0032259">
    <property type="term" value="P:methylation"/>
    <property type="evidence" value="ECO:0007669"/>
    <property type="project" value="UniProtKB-KW"/>
</dbReference>
<name>A0ABZ2UVA5_9CYAN</name>
<evidence type="ECO:0000256" key="1">
    <source>
        <dbReference type="ARBA" id="ARBA00022603"/>
    </source>
</evidence>
<dbReference type="SUPFAM" id="SSF53335">
    <property type="entry name" value="S-adenosyl-L-methionine-dependent methyltransferases"/>
    <property type="match status" value="1"/>
</dbReference>
<evidence type="ECO:0000259" key="4">
    <source>
        <dbReference type="Pfam" id="PF13649"/>
    </source>
</evidence>
<keyword evidence="2 5" id="KW-0808">Transferase</keyword>
<gene>
    <name evidence="5" type="ORF">WJM97_22685</name>
</gene>
<keyword evidence="3" id="KW-0949">S-adenosyl-L-methionine</keyword>
<dbReference type="InterPro" id="IPR029063">
    <property type="entry name" value="SAM-dependent_MTases_sf"/>
</dbReference>
<evidence type="ECO:0000313" key="6">
    <source>
        <dbReference type="Proteomes" id="UP001483337"/>
    </source>
</evidence>
<keyword evidence="1 5" id="KW-0489">Methyltransferase</keyword>
<organism evidence="5 6">
    <name type="scientific">Okeanomitos corallinicola TIOX110</name>
    <dbReference type="NCBI Taxonomy" id="3133117"/>
    <lineage>
        <taxon>Bacteria</taxon>
        <taxon>Bacillati</taxon>
        <taxon>Cyanobacteriota</taxon>
        <taxon>Cyanophyceae</taxon>
        <taxon>Nostocales</taxon>
        <taxon>Aphanizomenonaceae</taxon>
        <taxon>Okeanomitos</taxon>
    </lineage>
</organism>
<sequence>MVNEYSGITDYYDLLVMSGYYNYQKIASEVYSIIGSGCRILELGVGTGLLVQEYMKIDPNCEFTGVDITQSMIEIAQKRLGNGVTLIQGDAKTMQLNMTFDAVISNGGVWLFLDWGDRWELASHIPNLESNYHSLKNLACHLRAGGLFVLNLQKPGVNMEKSLPDGIVYSQIIEELENTNDYRTHQKSYFFKKNGEILAEEKLMVTSFKQKVYEKLLDEAGFVFQGINGIASMAIYKKR</sequence>
<dbReference type="Pfam" id="PF13649">
    <property type="entry name" value="Methyltransf_25"/>
    <property type="match status" value="1"/>
</dbReference>
<dbReference type="PANTHER" id="PTHR43464">
    <property type="entry name" value="METHYLTRANSFERASE"/>
    <property type="match status" value="1"/>
</dbReference>
<protein>
    <submittedName>
        <fullName evidence="5">Class I SAM-dependent methyltransferase</fullName>
        <ecNumber evidence="5">2.1.1.-</ecNumber>
    </submittedName>
</protein>
<feature type="domain" description="Methyltransferase" evidence="4">
    <location>
        <begin position="40"/>
        <end position="121"/>
    </location>
</feature>
<dbReference type="Gene3D" id="3.40.50.150">
    <property type="entry name" value="Vaccinia Virus protein VP39"/>
    <property type="match status" value="1"/>
</dbReference>
<accession>A0ABZ2UVA5</accession>
<dbReference type="RefSeq" id="WP_353931027.1">
    <property type="nucleotide sequence ID" value="NZ_CP150886.1"/>
</dbReference>
<evidence type="ECO:0000256" key="2">
    <source>
        <dbReference type="ARBA" id="ARBA00022679"/>
    </source>
</evidence>
<dbReference type="InterPro" id="IPR041698">
    <property type="entry name" value="Methyltransf_25"/>
</dbReference>
<keyword evidence="6" id="KW-1185">Reference proteome</keyword>
<reference evidence="5 6" key="1">
    <citation type="submission" date="2024-04" db="EMBL/GenBank/DDBJ databases">
        <title>Okeanomitos corallinicola gen. &amp; sp. nov. (Nostocales, Cyanobacteria), a new toxic marine heterocyst-forming cyanobacterium from a coral reef.</title>
        <authorList>
            <person name="Li H."/>
            <person name="Li R."/>
            <person name="Kang J."/>
            <person name="Hii K.S."/>
            <person name="Mohamed H.F."/>
            <person name="Xu X."/>
            <person name="Luo Z."/>
        </authorList>
    </citation>
    <scope>NUCLEOTIDE SEQUENCE [LARGE SCALE GENOMIC DNA]</scope>
    <source>
        <strain evidence="5 6">TIOX110</strain>
    </source>
</reference>
<proteinExistence type="predicted"/>
<dbReference type="GO" id="GO:0008168">
    <property type="term" value="F:methyltransferase activity"/>
    <property type="evidence" value="ECO:0007669"/>
    <property type="project" value="UniProtKB-KW"/>
</dbReference>
<evidence type="ECO:0000256" key="3">
    <source>
        <dbReference type="ARBA" id="ARBA00022691"/>
    </source>
</evidence>
<dbReference type="PANTHER" id="PTHR43464:SF19">
    <property type="entry name" value="UBIQUINONE BIOSYNTHESIS O-METHYLTRANSFERASE, MITOCHONDRIAL"/>
    <property type="match status" value="1"/>
</dbReference>
<dbReference type="EC" id="2.1.1.-" evidence="5"/>
<evidence type="ECO:0000313" key="5">
    <source>
        <dbReference type="EMBL" id="WZB88118.1"/>
    </source>
</evidence>
<dbReference type="Proteomes" id="UP001483337">
    <property type="component" value="Chromosome"/>
</dbReference>